<evidence type="ECO:0000313" key="1">
    <source>
        <dbReference type="EMBL" id="TWU17746.1"/>
    </source>
</evidence>
<comment type="caution">
    <text evidence="1">The sequence shown here is derived from an EMBL/GenBank/DDBJ whole genome shotgun (WGS) entry which is preliminary data.</text>
</comment>
<dbReference type="AlphaFoldDB" id="A0A5C6C2M8"/>
<protein>
    <submittedName>
        <fullName evidence="1">Uncharacterized protein</fullName>
    </submittedName>
</protein>
<sequence length="106" mass="11554">MEDATRPLITAVSHGEKIAIRGNTEWNGSSRRRFAWMNGIQVAEYFSLPSQESGRGLVKPGGGIGRRGGEAVKAESLDSAFPFCRGRFIAAKSLRRGQIDFAAVDR</sequence>
<reference evidence="1 2" key="1">
    <citation type="submission" date="2019-02" db="EMBL/GenBank/DDBJ databases">
        <title>Deep-cultivation of Planctomycetes and their phenomic and genomic characterization uncovers novel biology.</title>
        <authorList>
            <person name="Wiegand S."/>
            <person name="Jogler M."/>
            <person name="Boedeker C."/>
            <person name="Pinto D."/>
            <person name="Vollmers J."/>
            <person name="Rivas-Marin E."/>
            <person name="Kohn T."/>
            <person name="Peeters S.H."/>
            <person name="Heuer A."/>
            <person name="Rast P."/>
            <person name="Oberbeckmann S."/>
            <person name="Bunk B."/>
            <person name="Jeske O."/>
            <person name="Meyerdierks A."/>
            <person name="Storesund J.E."/>
            <person name="Kallscheuer N."/>
            <person name="Luecker S."/>
            <person name="Lage O.M."/>
            <person name="Pohl T."/>
            <person name="Merkel B.J."/>
            <person name="Hornburger P."/>
            <person name="Mueller R.-W."/>
            <person name="Bruemmer F."/>
            <person name="Labrenz M."/>
            <person name="Spormann A.M."/>
            <person name="Op Den Camp H."/>
            <person name="Overmann J."/>
            <person name="Amann R."/>
            <person name="Jetten M.S.M."/>
            <person name="Mascher T."/>
            <person name="Medema M.H."/>
            <person name="Devos D.P."/>
            <person name="Kaster A.-K."/>
            <person name="Ovreas L."/>
            <person name="Rohde M."/>
            <person name="Galperin M.Y."/>
            <person name="Jogler C."/>
        </authorList>
    </citation>
    <scope>NUCLEOTIDE SEQUENCE [LARGE SCALE GENOMIC DNA]</scope>
    <source>
        <strain evidence="1 2">Pla52o</strain>
    </source>
</reference>
<accession>A0A5C6C2M8</accession>
<gene>
    <name evidence="1" type="ORF">Pla52o_49610</name>
</gene>
<dbReference type="RefSeq" id="WP_146596927.1">
    <property type="nucleotide sequence ID" value="NZ_SJPT01000010.1"/>
</dbReference>
<dbReference type="EMBL" id="SJPT01000010">
    <property type="protein sequence ID" value="TWU17746.1"/>
    <property type="molecule type" value="Genomic_DNA"/>
</dbReference>
<name>A0A5C6C2M8_9BACT</name>
<evidence type="ECO:0000313" key="2">
    <source>
        <dbReference type="Proteomes" id="UP000316304"/>
    </source>
</evidence>
<dbReference type="Proteomes" id="UP000316304">
    <property type="component" value="Unassembled WGS sequence"/>
</dbReference>
<keyword evidence="2" id="KW-1185">Reference proteome</keyword>
<organism evidence="1 2">
    <name type="scientific">Novipirellula galeiformis</name>
    <dbReference type="NCBI Taxonomy" id="2528004"/>
    <lineage>
        <taxon>Bacteria</taxon>
        <taxon>Pseudomonadati</taxon>
        <taxon>Planctomycetota</taxon>
        <taxon>Planctomycetia</taxon>
        <taxon>Pirellulales</taxon>
        <taxon>Pirellulaceae</taxon>
        <taxon>Novipirellula</taxon>
    </lineage>
</organism>
<proteinExistence type="predicted"/>